<organism evidence="2 3">
    <name type="scientific">Pseudomonas taetrolens</name>
    <dbReference type="NCBI Taxonomy" id="47884"/>
    <lineage>
        <taxon>Bacteria</taxon>
        <taxon>Pseudomonadati</taxon>
        <taxon>Pseudomonadota</taxon>
        <taxon>Gammaproteobacteria</taxon>
        <taxon>Pseudomonadales</taxon>
        <taxon>Pseudomonadaceae</taxon>
        <taxon>Pseudomonas</taxon>
    </lineage>
</organism>
<reference evidence="2 3" key="1">
    <citation type="submission" date="2016-10" db="EMBL/GenBank/DDBJ databases">
        <authorList>
            <person name="Varghese N."/>
            <person name="Submissions S."/>
        </authorList>
    </citation>
    <scope>NUCLEOTIDE SEQUENCE [LARGE SCALE GENOMIC DNA]</scope>
    <source>
        <strain evidence="2 3">BS3652</strain>
    </source>
</reference>
<comment type="caution">
    <text evidence="2">The sequence shown here is derived from an EMBL/GenBank/DDBJ whole genome shotgun (WGS) entry which is preliminary data.</text>
</comment>
<evidence type="ECO:0000313" key="2">
    <source>
        <dbReference type="EMBL" id="SEC18684.1"/>
    </source>
</evidence>
<protein>
    <submittedName>
        <fullName evidence="2">Uncharacterized protein</fullName>
    </submittedName>
</protein>
<evidence type="ECO:0000256" key="1">
    <source>
        <dbReference type="SAM" id="MobiDB-lite"/>
    </source>
</evidence>
<keyword evidence="3" id="KW-1185">Reference proteome</keyword>
<evidence type="ECO:0000313" key="3">
    <source>
        <dbReference type="Proteomes" id="UP000183155"/>
    </source>
</evidence>
<feature type="region of interest" description="Disordered" evidence="1">
    <location>
        <begin position="26"/>
        <end position="50"/>
    </location>
</feature>
<dbReference type="EMBL" id="FNRS01000001">
    <property type="protein sequence ID" value="SEC18684.1"/>
    <property type="molecule type" value="Genomic_DNA"/>
</dbReference>
<proteinExistence type="predicted"/>
<dbReference type="Proteomes" id="UP000183155">
    <property type="component" value="Unassembled WGS sequence"/>
</dbReference>
<accession>A0A1H4QGG3</accession>
<sequence length="50" mass="5660">MNYVTYYRFDLCTAWRFISRRSGQSAASERTHIGGTHALTASPANCRTPH</sequence>
<gene>
    <name evidence="2" type="ORF">SAMN04490203_1959</name>
</gene>
<name>A0A1H4QGG3_PSETA</name>